<dbReference type="PROSITE" id="PS00344">
    <property type="entry name" value="GATA_ZN_FINGER_1"/>
    <property type="match status" value="1"/>
</dbReference>
<feature type="region of interest" description="Disordered" evidence="9">
    <location>
        <begin position="212"/>
        <end position="232"/>
    </location>
</feature>
<dbReference type="GO" id="GO:0008270">
    <property type="term" value="F:zinc ion binding"/>
    <property type="evidence" value="ECO:0007669"/>
    <property type="project" value="UniProtKB-KW"/>
</dbReference>
<evidence type="ECO:0000256" key="8">
    <source>
        <dbReference type="PROSITE-ProRule" id="PRU00094"/>
    </source>
</evidence>
<dbReference type="GO" id="GO:0045944">
    <property type="term" value="P:positive regulation of transcription by RNA polymerase II"/>
    <property type="evidence" value="ECO:0007669"/>
    <property type="project" value="TreeGrafter"/>
</dbReference>
<dbReference type="GO" id="GO:0000978">
    <property type="term" value="F:RNA polymerase II cis-regulatory region sequence-specific DNA binding"/>
    <property type="evidence" value="ECO:0007669"/>
    <property type="project" value="TreeGrafter"/>
</dbReference>
<dbReference type="CDD" id="cd00202">
    <property type="entry name" value="ZnF_GATA"/>
    <property type="match status" value="1"/>
</dbReference>
<dbReference type="InterPro" id="IPR013860">
    <property type="entry name" value="AreA_GATA"/>
</dbReference>
<proteinExistence type="predicted"/>
<dbReference type="GO" id="GO:0000122">
    <property type="term" value="P:negative regulation of transcription by RNA polymerase II"/>
    <property type="evidence" value="ECO:0007669"/>
    <property type="project" value="TreeGrafter"/>
</dbReference>
<keyword evidence="5" id="KW-0805">Transcription regulation</keyword>
<feature type="compositionally biased region" description="Low complexity" evidence="9">
    <location>
        <begin position="215"/>
        <end position="232"/>
    </location>
</feature>
<feature type="compositionally biased region" description="Basic and acidic residues" evidence="9">
    <location>
        <begin position="351"/>
        <end position="361"/>
    </location>
</feature>
<evidence type="ECO:0000256" key="9">
    <source>
        <dbReference type="SAM" id="MobiDB-lite"/>
    </source>
</evidence>
<dbReference type="Gene3D" id="3.30.50.10">
    <property type="entry name" value="Erythroid Transcription Factor GATA-1, subunit A"/>
    <property type="match status" value="1"/>
</dbReference>
<dbReference type="SMART" id="SM00401">
    <property type="entry name" value="ZnF_GATA"/>
    <property type="match status" value="1"/>
</dbReference>
<feature type="region of interest" description="Disordered" evidence="9">
    <location>
        <begin position="117"/>
        <end position="190"/>
    </location>
</feature>
<dbReference type="Pfam" id="PF00320">
    <property type="entry name" value="GATA"/>
    <property type="match status" value="1"/>
</dbReference>
<evidence type="ECO:0000259" key="10">
    <source>
        <dbReference type="PROSITE" id="PS50114"/>
    </source>
</evidence>
<dbReference type="Proteomes" id="UP000195602">
    <property type="component" value="Unassembled WGS sequence"/>
</dbReference>
<keyword evidence="6" id="KW-0804">Transcription</keyword>
<keyword evidence="4" id="KW-0862">Zinc</keyword>
<dbReference type="KEGG" id="clus:A9F13_13g01397"/>
<comment type="subcellular location">
    <subcellularLocation>
        <location evidence="1">Nucleus</location>
    </subcellularLocation>
</comment>
<feature type="compositionally biased region" description="Basic and acidic residues" evidence="9">
    <location>
        <begin position="124"/>
        <end position="134"/>
    </location>
</feature>
<protein>
    <recommendedName>
        <fullName evidence="10">GATA-type domain-containing protein</fullName>
    </recommendedName>
</protein>
<dbReference type="PRINTS" id="PR00619">
    <property type="entry name" value="GATAZNFINGER"/>
</dbReference>
<reference evidence="11 12" key="1">
    <citation type="submission" date="2017-04" db="EMBL/GenBank/DDBJ databases">
        <title>Draft genome of the yeast Clavispora lusitaniae type strain CBS 6936.</title>
        <authorList>
            <person name="Durrens P."/>
            <person name="Klopp C."/>
            <person name="Biteau N."/>
            <person name="Fitton-Ouhabi V."/>
            <person name="Dementhon K."/>
            <person name="Accoceberry I."/>
            <person name="Sherman D.J."/>
            <person name="Noel T."/>
        </authorList>
    </citation>
    <scope>NUCLEOTIDE SEQUENCE [LARGE SCALE GENOMIC DNA]</scope>
    <source>
        <strain evidence="11 12">CBS 6936</strain>
    </source>
</reference>
<feature type="region of interest" description="Disordered" evidence="9">
    <location>
        <begin position="57"/>
        <end position="81"/>
    </location>
</feature>
<feature type="compositionally biased region" description="Polar residues" evidence="9">
    <location>
        <begin position="70"/>
        <end position="81"/>
    </location>
</feature>
<dbReference type="PANTHER" id="PTHR10071">
    <property type="entry name" value="TRANSCRIPTION FACTOR GATA FAMILY MEMBER"/>
    <property type="match status" value="1"/>
</dbReference>
<evidence type="ECO:0000313" key="11">
    <source>
        <dbReference type="EMBL" id="OVF07434.1"/>
    </source>
</evidence>
<evidence type="ECO:0000256" key="2">
    <source>
        <dbReference type="ARBA" id="ARBA00022723"/>
    </source>
</evidence>
<evidence type="ECO:0000256" key="6">
    <source>
        <dbReference type="ARBA" id="ARBA00023163"/>
    </source>
</evidence>
<dbReference type="InterPro" id="IPR013088">
    <property type="entry name" value="Znf_NHR/GATA"/>
</dbReference>
<dbReference type="PROSITE" id="PS50114">
    <property type="entry name" value="GATA_ZN_FINGER_2"/>
    <property type="match status" value="1"/>
</dbReference>
<evidence type="ECO:0000256" key="3">
    <source>
        <dbReference type="ARBA" id="ARBA00022771"/>
    </source>
</evidence>
<dbReference type="SUPFAM" id="SSF57716">
    <property type="entry name" value="Glucocorticoid receptor-like (DNA-binding domain)"/>
    <property type="match status" value="1"/>
</dbReference>
<dbReference type="GO" id="GO:0000981">
    <property type="term" value="F:DNA-binding transcription factor activity, RNA polymerase II-specific"/>
    <property type="evidence" value="ECO:0007669"/>
    <property type="project" value="TreeGrafter"/>
</dbReference>
<sequence>MVPKPNNDVSIADLIGDLDDSSLKIFSMYRHKSYLPHKERVSNIAWRIHNKKLFGPKGRVSKSVGKPLSETKSTSQPIKSDSNVDDFDYVAHIRRISREEYGQDPVSLSVSSLHSSRPSISFRKSSEKSSDIHRLRSNPTNATSMATSFSTPSNFNVSHRGSAPMTTSSSPVSAARSQNRTSSSSSSVPTNAGNSFLSSYINSLESTLKQDYQMSHSSSSSHSGNASTSAASVHVKSDVSSKQTLSCTNCHTVTTPLWRKTNEGNVLCNACGLFYKLHGILRPLNALSTMSQKRPTPRSRAPNSTSSVFQSPQSIISNSQTAGTKRSLDNVISNNNVELFSKINDTPAPHGESHGESHDSHPYSTSVPTPGSGKNGFYSMGTFNEYSSESPLQVTNTASFGVDNRTSTAQDADDIDKLLNKNIFQSESFVIGSEDPHMGHDFGDSVFNFNGLEATDEILIDEPGHNNRNNWNWLDFGPATAGGH</sequence>
<comment type="caution">
    <text evidence="11">The sequence shown here is derived from an EMBL/GenBank/DDBJ whole genome shotgun (WGS) entry which is preliminary data.</text>
</comment>
<feature type="domain" description="GATA-type" evidence="10">
    <location>
        <begin position="241"/>
        <end position="294"/>
    </location>
</feature>
<dbReference type="Pfam" id="PF08550">
    <property type="entry name" value="GATA_AreA"/>
    <property type="match status" value="1"/>
</dbReference>
<gene>
    <name evidence="11" type="ORF">A9F13_13g01397</name>
</gene>
<feature type="compositionally biased region" description="Polar residues" evidence="9">
    <location>
        <begin position="137"/>
        <end position="181"/>
    </location>
</feature>
<keyword evidence="3 8" id="KW-0863">Zinc-finger</keyword>
<dbReference type="InterPro" id="IPR039355">
    <property type="entry name" value="Transcription_factor_GATA"/>
</dbReference>
<dbReference type="PANTHER" id="PTHR10071:SF281">
    <property type="entry name" value="BOX A-BINDING FACTOR-RELATED"/>
    <property type="match status" value="1"/>
</dbReference>
<dbReference type="InterPro" id="IPR000679">
    <property type="entry name" value="Znf_GATA"/>
</dbReference>
<feature type="compositionally biased region" description="Polar residues" evidence="9">
    <location>
        <begin position="301"/>
        <end position="312"/>
    </location>
</feature>
<evidence type="ECO:0000313" key="12">
    <source>
        <dbReference type="Proteomes" id="UP000195602"/>
    </source>
</evidence>
<evidence type="ECO:0000256" key="7">
    <source>
        <dbReference type="ARBA" id="ARBA00023242"/>
    </source>
</evidence>
<evidence type="ECO:0000256" key="4">
    <source>
        <dbReference type="ARBA" id="ARBA00022833"/>
    </source>
</evidence>
<organism evidence="11 12">
    <name type="scientific">Clavispora lusitaniae</name>
    <name type="common">Candida lusitaniae</name>
    <dbReference type="NCBI Taxonomy" id="36911"/>
    <lineage>
        <taxon>Eukaryota</taxon>
        <taxon>Fungi</taxon>
        <taxon>Dikarya</taxon>
        <taxon>Ascomycota</taxon>
        <taxon>Saccharomycotina</taxon>
        <taxon>Pichiomycetes</taxon>
        <taxon>Metschnikowiaceae</taxon>
        <taxon>Clavispora</taxon>
    </lineage>
</organism>
<accession>A0AA91PXJ7</accession>
<name>A0AA91PXJ7_CLALS</name>
<dbReference type="GO" id="GO:0005634">
    <property type="term" value="C:nucleus"/>
    <property type="evidence" value="ECO:0007669"/>
    <property type="project" value="UniProtKB-SubCell"/>
</dbReference>
<evidence type="ECO:0000256" key="5">
    <source>
        <dbReference type="ARBA" id="ARBA00023015"/>
    </source>
</evidence>
<keyword evidence="7" id="KW-0539">Nucleus</keyword>
<dbReference type="EMBL" id="LYUB02000013">
    <property type="protein sequence ID" value="OVF07434.1"/>
    <property type="molecule type" value="Genomic_DNA"/>
</dbReference>
<dbReference type="AlphaFoldDB" id="A0AA91PXJ7"/>
<feature type="region of interest" description="Disordered" evidence="9">
    <location>
        <begin position="290"/>
        <end position="312"/>
    </location>
</feature>
<keyword evidence="2" id="KW-0479">Metal-binding</keyword>
<evidence type="ECO:0000256" key="1">
    <source>
        <dbReference type="ARBA" id="ARBA00004123"/>
    </source>
</evidence>
<feature type="region of interest" description="Disordered" evidence="9">
    <location>
        <begin position="342"/>
        <end position="370"/>
    </location>
</feature>